<evidence type="ECO:0000256" key="4">
    <source>
        <dbReference type="ARBA" id="ARBA00016244"/>
    </source>
</evidence>
<dbReference type="Pfam" id="PF00460">
    <property type="entry name" value="Flg_bb_rod"/>
    <property type="match status" value="1"/>
</dbReference>
<keyword evidence="6" id="KW-0975">Bacterial flagellum</keyword>
<feature type="domain" description="Flagellar hook-associated protein FlgK helical" evidence="10">
    <location>
        <begin position="92"/>
        <end position="310"/>
    </location>
</feature>
<evidence type="ECO:0000256" key="5">
    <source>
        <dbReference type="ARBA" id="ARBA00022525"/>
    </source>
</evidence>
<dbReference type="InterPro" id="IPR053927">
    <property type="entry name" value="FlgK_helical"/>
</dbReference>
<evidence type="ECO:0000256" key="7">
    <source>
        <dbReference type="SAM" id="Coils"/>
    </source>
</evidence>
<protein>
    <recommendedName>
        <fullName evidence="4">Flagellar hook-associated protein 1</fullName>
    </recommendedName>
</protein>
<proteinExistence type="inferred from homology"/>
<evidence type="ECO:0000313" key="12">
    <source>
        <dbReference type="Proteomes" id="UP000320496"/>
    </source>
</evidence>
<evidence type="ECO:0000259" key="8">
    <source>
        <dbReference type="Pfam" id="PF00460"/>
    </source>
</evidence>
<dbReference type="GO" id="GO:0009424">
    <property type="term" value="C:bacterial-type flagellum hook"/>
    <property type="evidence" value="ECO:0007669"/>
    <property type="project" value="InterPro"/>
</dbReference>
<evidence type="ECO:0000259" key="9">
    <source>
        <dbReference type="Pfam" id="PF06429"/>
    </source>
</evidence>
<evidence type="ECO:0000256" key="1">
    <source>
        <dbReference type="ARBA" id="ARBA00004365"/>
    </source>
</evidence>
<reference evidence="11 12" key="1">
    <citation type="submission" date="2019-02" db="EMBL/GenBank/DDBJ databases">
        <title>Deep-cultivation of Planctomycetes and their phenomic and genomic characterization uncovers novel biology.</title>
        <authorList>
            <person name="Wiegand S."/>
            <person name="Jogler M."/>
            <person name="Boedeker C."/>
            <person name="Pinto D."/>
            <person name="Vollmers J."/>
            <person name="Rivas-Marin E."/>
            <person name="Kohn T."/>
            <person name="Peeters S.H."/>
            <person name="Heuer A."/>
            <person name="Rast P."/>
            <person name="Oberbeckmann S."/>
            <person name="Bunk B."/>
            <person name="Jeske O."/>
            <person name="Meyerdierks A."/>
            <person name="Storesund J.E."/>
            <person name="Kallscheuer N."/>
            <person name="Luecker S."/>
            <person name="Lage O.M."/>
            <person name="Pohl T."/>
            <person name="Merkel B.J."/>
            <person name="Hornburger P."/>
            <person name="Mueller R.-W."/>
            <person name="Bruemmer F."/>
            <person name="Labrenz M."/>
            <person name="Spormann A.M."/>
            <person name="Op den Camp H."/>
            <person name="Overmann J."/>
            <person name="Amann R."/>
            <person name="Jetten M.S.M."/>
            <person name="Mascher T."/>
            <person name="Medema M.H."/>
            <person name="Devos D.P."/>
            <person name="Kaster A.-K."/>
            <person name="Ovreas L."/>
            <person name="Rohde M."/>
            <person name="Galperin M.Y."/>
            <person name="Jogler C."/>
        </authorList>
    </citation>
    <scope>NUCLEOTIDE SEQUENCE [LARGE SCALE GENOMIC DNA]</scope>
    <source>
        <strain evidence="11 12">Mal4</strain>
    </source>
</reference>
<evidence type="ECO:0000256" key="6">
    <source>
        <dbReference type="ARBA" id="ARBA00023143"/>
    </source>
</evidence>
<gene>
    <name evidence="11" type="primary">flgK</name>
    <name evidence="11" type="ORF">Mal4_45950</name>
</gene>
<dbReference type="RefSeq" id="WP_145371402.1">
    <property type="nucleotide sequence ID" value="NZ_CP036275.1"/>
</dbReference>
<dbReference type="PANTHER" id="PTHR30033">
    <property type="entry name" value="FLAGELLAR HOOK-ASSOCIATED PROTEIN 1"/>
    <property type="match status" value="1"/>
</dbReference>
<dbReference type="GO" id="GO:0005198">
    <property type="term" value="F:structural molecule activity"/>
    <property type="evidence" value="ECO:0007669"/>
    <property type="project" value="InterPro"/>
</dbReference>
<dbReference type="AlphaFoldDB" id="A0A517ZCQ0"/>
<dbReference type="SUPFAM" id="SSF64518">
    <property type="entry name" value="Phase 1 flagellin"/>
    <property type="match status" value="1"/>
</dbReference>
<dbReference type="InterPro" id="IPR002371">
    <property type="entry name" value="FlgK"/>
</dbReference>
<dbReference type="GO" id="GO:0005576">
    <property type="term" value="C:extracellular region"/>
    <property type="evidence" value="ECO:0007669"/>
    <property type="project" value="UniProtKB-SubCell"/>
</dbReference>
<comment type="similarity">
    <text evidence="3">Belongs to the flagella basal body rod proteins family.</text>
</comment>
<keyword evidence="11" id="KW-0282">Flagellum</keyword>
<feature type="domain" description="Flagellar basal-body/hook protein C-terminal" evidence="9">
    <location>
        <begin position="614"/>
        <end position="655"/>
    </location>
</feature>
<evidence type="ECO:0000256" key="3">
    <source>
        <dbReference type="ARBA" id="ARBA00009677"/>
    </source>
</evidence>
<comment type="subcellular location">
    <subcellularLocation>
        <location evidence="1">Bacterial flagellum</location>
    </subcellularLocation>
    <subcellularLocation>
        <location evidence="2">Secreted</location>
    </subcellularLocation>
</comment>
<keyword evidence="7" id="KW-0175">Coiled coil</keyword>
<name>A0A517ZCQ0_9PLAN</name>
<evidence type="ECO:0000256" key="2">
    <source>
        <dbReference type="ARBA" id="ARBA00004613"/>
    </source>
</evidence>
<feature type="coiled-coil region" evidence="7">
    <location>
        <begin position="144"/>
        <end position="189"/>
    </location>
</feature>
<organism evidence="11 12">
    <name type="scientific">Maioricimonas rarisocia</name>
    <dbReference type="NCBI Taxonomy" id="2528026"/>
    <lineage>
        <taxon>Bacteria</taxon>
        <taxon>Pseudomonadati</taxon>
        <taxon>Planctomycetota</taxon>
        <taxon>Planctomycetia</taxon>
        <taxon>Planctomycetales</taxon>
        <taxon>Planctomycetaceae</taxon>
        <taxon>Maioricimonas</taxon>
    </lineage>
</organism>
<dbReference type="InterPro" id="IPR001444">
    <property type="entry name" value="Flag_bb_rod_N"/>
</dbReference>
<dbReference type="EMBL" id="CP036275">
    <property type="protein sequence ID" value="QDU40239.1"/>
    <property type="molecule type" value="Genomic_DNA"/>
</dbReference>
<dbReference type="KEGG" id="mri:Mal4_45950"/>
<dbReference type="NCBIfam" id="TIGR02492">
    <property type="entry name" value="flgK_ends"/>
    <property type="match status" value="1"/>
</dbReference>
<dbReference type="Proteomes" id="UP000320496">
    <property type="component" value="Chromosome"/>
</dbReference>
<dbReference type="PRINTS" id="PR01005">
    <property type="entry name" value="FLGHOOKAP1"/>
</dbReference>
<accession>A0A517ZCQ0</accession>
<keyword evidence="12" id="KW-1185">Reference proteome</keyword>
<dbReference type="OrthoDB" id="9802553at2"/>
<sequence length="657" mass="68903">MIHLNIGLSALRTSQTALNTIANNIANATTEGYHRQEVIQETRPSTIDGSGNPVGSGVDINQIRRLYDVSVERALTGNTSHQAEADARLATLEDLEHLLTPATGSLHAEISDFFAMAEQLAASPSDNVLRSQFVSAADGVAREINRLADSFANLQTELQDQIERDVASVNMLAEQIAEVNAEIRIAEATGPAPNTLLDRRDQLINELSQFVDVDTQSIGDDGGLVVAAGGWLLIGTSAPELQVEFDDNGMIELQVDSTTVPVTLQSGELAGLMTAHNELVPQAAADVAEWADAFVQSVDQIHATGLGLDGPFSIVNGTRGVEDSTLPLDAAGTAFPVTAGELAITVTEESTGQRTTHRLTIDPATDSLDDVAAQIDGIAGISALVDAGTGKLTIAAGTGFRFDFAGHLDQQPETSAITGTAAPTIGGLYTGSENSRWTVTALGTGEVGFTPGLQLEVRDAATGELVETFDVGDGYEAGQPLEIADGVTLALDNGTFNSGDSFTVSALSNPDETGLLSALGMRSFFSGSAAGDLEVNAALKDDPTRLATSRSGLPGDTSILNQFVELRDERLIGNETLEGQLGDMTGRAGLAVQAVRAEIEQLSSIGGRLQAEQVAKSGVDPNEELLTMLEYQRSYQVAARFVTSVDQTLNEVLSLIG</sequence>
<dbReference type="GO" id="GO:0044780">
    <property type="term" value="P:bacterial-type flagellum assembly"/>
    <property type="evidence" value="ECO:0007669"/>
    <property type="project" value="InterPro"/>
</dbReference>
<dbReference type="Pfam" id="PF22638">
    <property type="entry name" value="FlgK_D1"/>
    <property type="match status" value="1"/>
</dbReference>
<keyword evidence="11" id="KW-0966">Cell projection</keyword>
<dbReference type="PANTHER" id="PTHR30033:SF2">
    <property type="entry name" value="FLAGELLAR HOOK PROTEIN"/>
    <property type="match status" value="1"/>
</dbReference>
<feature type="domain" description="Flagellar basal body rod protein N-terminal" evidence="8">
    <location>
        <begin position="4"/>
        <end position="33"/>
    </location>
</feature>
<keyword evidence="11" id="KW-0969">Cilium</keyword>
<evidence type="ECO:0000259" key="10">
    <source>
        <dbReference type="Pfam" id="PF22638"/>
    </source>
</evidence>
<dbReference type="InterPro" id="IPR010930">
    <property type="entry name" value="Flg_bb/hook_C_dom"/>
</dbReference>
<evidence type="ECO:0000313" key="11">
    <source>
        <dbReference type="EMBL" id="QDU40239.1"/>
    </source>
</evidence>
<dbReference type="Pfam" id="PF06429">
    <property type="entry name" value="Flg_bbr_C"/>
    <property type="match status" value="1"/>
</dbReference>
<keyword evidence="5" id="KW-0964">Secreted</keyword>